<protein>
    <recommendedName>
        <fullName evidence="3">Transposase</fullName>
    </recommendedName>
</protein>
<dbReference type="RefSeq" id="WP_003048511.1">
    <property type="nucleotide sequence ID" value="NZ_CP010822.1"/>
</dbReference>
<sequence>MDHRFLIRRLRADPGTPYRLRIRGLTGEGTVFLKWDGGGVMFYLRPLRQWEGPYAEPRALEVMAGWRVLEARPVAVEEVA</sequence>
<keyword evidence="2" id="KW-1185">Reference proteome</keyword>
<evidence type="ECO:0000313" key="2">
    <source>
        <dbReference type="Proteomes" id="UP000058660"/>
    </source>
</evidence>
<reference evidence="2" key="1">
    <citation type="journal article" date="2015" name="PLoS ONE">
        <title>Complete Genome Sequence of Thermus aquaticus Y51MC23.</title>
        <authorList>
            <person name="Brumm P.J."/>
            <person name="Monsma S."/>
            <person name="Keough B."/>
            <person name="Jasinovica S."/>
            <person name="Ferguson E."/>
            <person name="Schoenfeld T."/>
            <person name="Lodes M."/>
            <person name="Mead D.A."/>
        </authorList>
    </citation>
    <scope>NUCLEOTIDE SEQUENCE [LARGE SCALE GENOMIC DNA]</scope>
    <source>
        <strain evidence="2">BAA-2747 / Y51MC23</strain>
    </source>
</reference>
<gene>
    <name evidence="1" type="ORF">TO73_1197</name>
</gene>
<accession>A0ABM5VLN9</accession>
<evidence type="ECO:0008006" key="3">
    <source>
        <dbReference type="Google" id="ProtNLM"/>
    </source>
</evidence>
<dbReference type="EMBL" id="CP010822">
    <property type="protein sequence ID" value="ALJ91041.1"/>
    <property type="molecule type" value="Genomic_DNA"/>
</dbReference>
<dbReference type="Proteomes" id="UP000058660">
    <property type="component" value="Chromosome"/>
</dbReference>
<name>A0ABM5VLN9_THEA5</name>
<organism evidence="1 2">
    <name type="scientific">Thermus aquaticus (strain ATCC BAA-2747 / Y51MC23)</name>
    <dbReference type="NCBI Taxonomy" id="498848"/>
    <lineage>
        <taxon>Bacteria</taxon>
        <taxon>Thermotogati</taxon>
        <taxon>Deinococcota</taxon>
        <taxon>Deinococci</taxon>
        <taxon>Thermales</taxon>
        <taxon>Thermaceae</taxon>
        <taxon>Thermus</taxon>
    </lineage>
</organism>
<proteinExistence type="predicted"/>
<evidence type="ECO:0000313" key="1">
    <source>
        <dbReference type="EMBL" id="ALJ91041.1"/>
    </source>
</evidence>